<dbReference type="CDD" id="cd06464">
    <property type="entry name" value="ACD_sHsps-like"/>
    <property type="match status" value="1"/>
</dbReference>
<dbReference type="Proteomes" id="UP000231019">
    <property type="component" value="Unassembled WGS sequence"/>
</dbReference>
<protein>
    <recommendedName>
        <fullName evidence="3">SHSP domain-containing protein</fullName>
    </recommendedName>
</protein>
<sequence>MMSDTQSLQLSEKNPVLQATAEELISPENAYRPDVDIYYSPEAYLFHVDLPGIKEGDIQLEIDEKNTLVLRAKNAQEFSGELLFKQVALGNFYRAFHLSDDIDRNQVQARFENGVLEIQVGRREEIKPKRIEIKIG</sequence>
<gene>
    <name evidence="4" type="ORF">COW36_00345</name>
</gene>
<organism evidence="4 5">
    <name type="scientific">bacterium (Candidatus Blackallbacteria) CG17_big_fil_post_rev_8_21_14_2_50_48_46</name>
    <dbReference type="NCBI Taxonomy" id="2014261"/>
    <lineage>
        <taxon>Bacteria</taxon>
        <taxon>Candidatus Blackallbacteria</taxon>
    </lineage>
</organism>
<feature type="domain" description="SHSP" evidence="3">
    <location>
        <begin position="26"/>
        <end position="136"/>
    </location>
</feature>
<comment type="similarity">
    <text evidence="1 2">Belongs to the small heat shock protein (HSP20) family.</text>
</comment>
<dbReference type="AlphaFoldDB" id="A0A2M7GBK8"/>
<evidence type="ECO:0000313" key="4">
    <source>
        <dbReference type="EMBL" id="PIW19323.1"/>
    </source>
</evidence>
<dbReference type="Gene3D" id="2.60.40.790">
    <property type="match status" value="1"/>
</dbReference>
<proteinExistence type="inferred from homology"/>
<name>A0A2M7GBK8_9BACT</name>
<dbReference type="Pfam" id="PF00011">
    <property type="entry name" value="HSP20"/>
    <property type="match status" value="1"/>
</dbReference>
<dbReference type="InterPro" id="IPR031107">
    <property type="entry name" value="Small_HSP"/>
</dbReference>
<dbReference type="InterPro" id="IPR002068">
    <property type="entry name" value="A-crystallin/Hsp20_dom"/>
</dbReference>
<dbReference type="SUPFAM" id="SSF49764">
    <property type="entry name" value="HSP20-like chaperones"/>
    <property type="match status" value="1"/>
</dbReference>
<evidence type="ECO:0000256" key="2">
    <source>
        <dbReference type="RuleBase" id="RU003616"/>
    </source>
</evidence>
<dbReference type="PANTHER" id="PTHR11527">
    <property type="entry name" value="HEAT-SHOCK PROTEIN 20 FAMILY MEMBER"/>
    <property type="match status" value="1"/>
</dbReference>
<reference evidence="4 5" key="1">
    <citation type="submission" date="2017-09" db="EMBL/GenBank/DDBJ databases">
        <title>Depth-based differentiation of microbial function through sediment-hosted aquifers and enrichment of novel symbionts in the deep terrestrial subsurface.</title>
        <authorList>
            <person name="Probst A.J."/>
            <person name="Ladd B."/>
            <person name="Jarett J.K."/>
            <person name="Geller-Mcgrath D.E."/>
            <person name="Sieber C.M."/>
            <person name="Emerson J.B."/>
            <person name="Anantharaman K."/>
            <person name="Thomas B.C."/>
            <person name="Malmstrom R."/>
            <person name="Stieglmeier M."/>
            <person name="Klingl A."/>
            <person name="Woyke T."/>
            <person name="Ryan C.M."/>
            <person name="Banfield J.F."/>
        </authorList>
    </citation>
    <scope>NUCLEOTIDE SEQUENCE [LARGE SCALE GENOMIC DNA]</scope>
    <source>
        <strain evidence="4">CG17_big_fil_post_rev_8_21_14_2_50_48_46</strain>
    </source>
</reference>
<evidence type="ECO:0000313" key="5">
    <source>
        <dbReference type="Proteomes" id="UP000231019"/>
    </source>
</evidence>
<evidence type="ECO:0000259" key="3">
    <source>
        <dbReference type="PROSITE" id="PS01031"/>
    </source>
</evidence>
<evidence type="ECO:0000256" key="1">
    <source>
        <dbReference type="PROSITE-ProRule" id="PRU00285"/>
    </source>
</evidence>
<dbReference type="PROSITE" id="PS01031">
    <property type="entry name" value="SHSP"/>
    <property type="match status" value="1"/>
</dbReference>
<dbReference type="EMBL" id="PFFQ01000004">
    <property type="protein sequence ID" value="PIW19323.1"/>
    <property type="molecule type" value="Genomic_DNA"/>
</dbReference>
<dbReference type="InterPro" id="IPR008978">
    <property type="entry name" value="HSP20-like_chaperone"/>
</dbReference>
<comment type="caution">
    <text evidence="4">The sequence shown here is derived from an EMBL/GenBank/DDBJ whole genome shotgun (WGS) entry which is preliminary data.</text>
</comment>
<accession>A0A2M7GBK8</accession>